<evidence type="ECO:0000313" key="1">
    <source>
        <dbReference type="EMBL" id="MDR7156191.1"/>
    </source>
</evidence>
<keyword evidence="2" id="KW-1185">Reference proteome</keyword>
<comment type="caution">
    <text evidence="1">The sequence shown here is derived from an EMBL/GenBank/DDBJ whole genome shotgun (WGS) entry which is preliminary data.</text>
</comment>
<dbReference type="RefSeq" id="WP_310226217.1">
    <property type="nucleotide sequence ID" value="NZ_JAVDWV010000014.1"/>
</dbReference>
<dbReference type="Pfam" id="PF07277">
    <property type="entry name" value="SapC"/>
    <property type="match status" value="1"/>
</dbReference>
<dbReference type="EMBL" id="JAVDWV010000014">
    <property type="protein sequence ID" value="MDR7156191.1"/>
    <property type="molecule type" value="Genomic_DNA"/>
</dbReference>
<protein>
    <recommendedName>
        <fullName evidence="3">SapC protein</fullName>
    </recommendedName>
</protein>
<organism evidence="1 2">
    <name type="scientific">Sphingobium xenophagum</name>
    <dbReference type="NCBI Taxonomy" id="121428"/>
    <lineage>
        <taxon>Bacteria</taxon>
        <taxon>Pseudomonadati</taxon>
        <taxon>Pseudomonadota</taxon>
        <taxon>Alphaproteobacteria</taxon>
        <taxon>Sphingomonadales</taxon>
        <taxon>Sphingomonadaceae</taxon>
        <taxon>Sphingobium</taxon>
    </lineage>
</organism>
<name>A0ABU1X3P8_SPHXE</name>
<sequence>MESLQLLNNVTHAGVRVRMADKGPGPFVRIVSSEVPTAAAACPILLSKHAETGRFYLGVLTGFKPEEHLLDSPDGRPAFRPLEADREGFFTAQENIAFDPDHPRFASGEGDPLFDAEGQPTPQLRAVQNALSRLVTGSDATEDLIAALLSARLIEPIDIALSFDDGEKLRLDGLYTVSLDGLDDLDDAAALTLFRAGHLRLAYAIAGSLHHISLMARRRNDRLGRFG</sequence>
<gene>
    <name evidence="1" type="ORF">J2W40_003032</name>
</gene>
<accession>A0ABU1X3P8</accession>
<reference evidence="1 2" key="1">
    <citation type="submission" date="2023-07" db="EMBL/GenBank/DDBJ databases">
        <title>Sorghum-associated microbial communities from plants grown in Nebraska, USA.</title>
        <authorList>
            <person name="Schachtman D."/>
        </authorList>
    </citation>
    <scope>NUCLEOTIDE SEQUENCE [LARGE SCALE GENOMIC DNA]</scope>
    <source>
        <strain evidence="1 2">4256</strain>
    </source>
</reference>
<proteinExistence type="predicted"/>
<dbReference type="Proteomes" id="UP001267638">
    <property type="component" value="Unassembled WGS sequence"/>
</dbReference>
<evidence type="ECO:0008006" key="3">
    <source>
        <dbReference type="Google" id="ProtNLM"/>
    </source>
</evidence>
<dbReference type="InterPro" id="IPR010836">
    <property type="entry name" value="SapC"/>
</dbReference>
<evidence type="ECO:0000313" key="2">
    <source>
        <dbReference type="Proteomes" id="UP001267638"/>
    </source>
</evidence>